<proteinExistence type="inferred from homology"/>
<comment type="similarity">
    <text evidence="4">Belongs to the SHMT family.</text>
</comment>
<dbReference type="Proteomes" id="UP000032304">
    <property type="component" value="Chromosome 10"/>
</dbReference>
<keyword evidence="10" id="KW-1185">Reference proteome</keyword>
<evidence type="ECO:0000256" key="5">
    <source>
        <dbReference type="ARBA" id="ARBA00012256"/>
    </source>
</evidence>
<feature type="domain" description="Serine hydroxymethyltransferase-like" evidence="8">
    <location>
        <begin position="291"/>
        <end position="451"/>
    </location>
</feature>
<accession>A0A0D2SQK4</accession>
<dbReference type="EMBL" id="CM001749">
    <property type="protein sequence ID" value="KJB65593.1"/>
    <property type="molecule type" value="Genomic_DNA"/>
</dbReference>
<dbReference type="InterPro" id="IPR015421">
    <property type="entry name" value="PyrdxlP-dep_Trfase_major"/>
</dbReference>
<feature type="domain" description="Serine hydroxymethyltransferase-like" evidence="8">
    <location>
        <begin position="72"/>
        <end position="225"/>
    </location>
</feature>
<comment type="pathway">
    <text evidence="3">One-carbon metabolism; tetrahydrofolate interconversion.</text>
</comment>
<dbReference type="Gene3D" id="3.40.640.10">
    <property type="entry name" value="Type I PLP-dependent aspartate aminotransferase-like (Major domain)"/>
    <property type="match status" value="3"/>
</dbReference>
<gene>
    <name evidence="9" type="ORF">B456_010G102600</name>
</gene>
<sequence>MQACNGAAMMGSLQQPIWVKGNRPIFPLKGYGLKLNSVKPCRAQLESSLVTGKPPSSDSFPVAETRFVDHGLSEADPEVRAIINKEKERQFKSLELIASENFTSRAVMEAVGSCLTNKYSEGLPGKRYYGGNEYIDELEILCQKRALAAFHLDENKWGVNVQPLSGSPANFEVYTAILNPHDRIMGLDLPHGGHLSHGFMTPKRRVSGTSIYFESMPYRLDESTGNSSLLLRLNWFSGWYAYLVVDLICLKFGTGLVDYDMLEKTATLFRPKLIICGASAYPRDFDYPRMRKSLRGPRGGMIFFKKDPVLGVDLESAINNAVFPGLQGGPHNHTIGGLAVCLQHAQSPEFKAYQNQVVSNCRALARRLVELGYTLVSGGSDNHLVLVDLRPLGIDGARVEKILDMASITLNKNSVPGDKSALVPGGIRIGSPAMTTRGFTEKEFTAIAEFIHEGVQITIEAKGLASGSKVQEFLKFVSSPDFPLTDKVSNLCSRVEALTTQFPIPGV</sequence>
<dbReference type="Gramene" id="KJB65593">
    <property type="protein sequence ID" value="KJB65593"/>
    <property type="gene ID" value="B456_010G102600"/>
</dbReference>
<dbReference type="PANTHER" id="PTHR11680">
    <property type="entry name" value="SERINE HYDROXYMETHYLTRANSFERASE"/>
    <property type="match status" value="1"/>
</dbReference>
<dbReference type="InterPro" id="IPR039429">
    <property type="entry name" value="SHMT-like_dom"/>
</dbReference>
<evidence type="ECO:0000259" key="8">
    <source>
        <dbReference type="Pfam" id="PF00464"/>
    </source>
</evidence>
<dbReference type="SUPFAM" id="SSF53383">
    <property type="entry name" value="PLP-dependent transferases"/>
    <property type="match status" value="1"/>
</dbReference>
<evidence type="ECO:0000256" key="1">
    <source>
        <dbReference type="ARBA" id="ARBA00001528"/>
    </source>
</evidence>
<comment type="cofactor">
    <cofactor evidence="2 7">
        <name>pyridoxal 5'-phosphate</name>
        <dbReference type="ChEBI" id="CHEBI:597326"/>
    </cofactor>
</comment>
<reference evidence="9 10" key="1">
    <citation type="journal article" date="2012" name="Nature">
        <title>Repeated polyploidization of Gossypium genomes and the evolution of spinnable cotton fibres.</title>
        <authorList>
            <person name="Paterson A.H."/>
            <person name="Wendel J.F."/>
            <person name="Gundlach H."/>
            <person name="Guo H."/>
            <person name="Jenkins J."/>
            <person name="Jin D."/>
            <person name="Llewellyn D."/>
            <person name="Showmaker K.C."/>
            <person name="Shu S."/>
            <person name="Udall J."/>
            <person name="Yoo M.J."/>
            <person name="Byers R."/>
            <person name="Chen W."/>
            <person name="Doron-Faigenboim A."/>
            <person name="Duke M.V."/>
            <person name="Gong L."/>
            <person name="Grimwood J."/>
            <person name="Grover C."/>
            <person name="Grupp K."/>
            <person name="Hu G."/>
            <person name="Lee T.H."/>
            <person name="Li J."/>
            <person name="Lin L."/>
            <person name="Liu T."/>
            <person name="Marler B.S."/>
            <person name="Page J.T."/>
            <person name="Roberts A.W."/>
            <person name="Romanel E."/>
            <person name="Sanders W.S."/>
            <person name="Szadkowski E."/>
            <person name="Tan X."/>
            <person name="Tang H."/>
            <person name="Xu C."/>
            <person name="Wang J."/>
            <person name="Wang Z."/>
            <person name="Zhang D."/>
            <person name="Zhang L."/>
            <person name="Ashrafi H."/>
            <person name="Bedon F."/>
            <person name="Bowers J.E."/>
            <person name="Brubaker C.L."/>
            <person name="Chee P.W."/>
            <person name="Das S."/>
            <person name="Gingle A.R."/>
            <person name="Haigler C.H."/>
            <person name="Harker D."/>
            <person name="Hoffmann L.V."/>
            <person name="Hovav R."/>
            <person name="Jones D.C."/>
            <person name="Lemke C."/>
            <person name="Mansoor S."/>
            <person name="ur Rahman M."/>
            <person name="Rainville L.N."/>
            <person name="Rambani A."/>
            <person name="Reddy U.K."/>
            <person name="Rong J.K."/>
            <person name="Saranga Y."/>
            <person name="Scheffler B.E."/>
            <person name="Scheffler J.A."/>
            <person name="Stelly D.M."/>
            <person name="Triplett B.A."/>
            <person name="Van Deynze A."/>
            <person name="Vaslin M.F."/>
            <person name="Waghmare V.N."/>
            <person name="Walford S.A."/>
            <person name="Wright R.J."/>
            <person name="Zaki E.A."/>
            <person name="Zhang T."/>
            <person name="Dennis E.S."/>
            <person name="Mayer K.F."/>
            <person name="Peterson D.G."/>
            <person name="Rokhsar D.S."/>
            <person name="Wang X."/>
            <person name="Schmutz J."/>
        </authorList>
    </citation>
    <scope>NUCLEOTIDE SEQUENCE [LARGE SCALE GENOMIC DNA]</scope>
</reference>
<feature type="modified residue" description="N6-(pyridoxal phosphate)lysine" evidence="7">
    <location>
        <position position="292"/>
    </location>
</feature>
<evidence type="ECO:0000256" key="2">
    <source>
        <dbReference type="ARBA" id="ARBA00001933"/>
    </source>
</evidence>
<evidence type="ECO:0000313" key="10">
    <source>
        <dbReference type="Proteomes" id="UP000032304"/>
    </source>
</evidence>
<dbReference type="Gene3D" id="3.90.1150.10">
    <property type="entry name" value="Aspartate Aminotransferase, domain 1"/>
    <property type="match status" value="2"/>
</dbReference>
<dbReference type="InterPro" id="IPR015424">
    <property type="entry name" value="PyrdxlP-dep_Trfase"/>
</dbReference>
<dbReference type="GO" id="GO:0035999">
    <property type="term" value="P:tetrahydrofolate interconversion"/>
    <property type="evidence" value="ECO:0007669"/>
    <property type="project" value="UniProtKB-UniPathway"/>
</dbReference>
<protein>
    <recommendedName>
        <fullName evidence="5">glycine hydroxymethyltransferase</fullName>
        <ecNumber evidence="5">2.1.2.1</ecNumber>
    </recommendedName>
</protein>
<comment type="catalytic activity">
    <reaction evidence="1">
        <text>(6R)-5,10-methylene-5,6,7,8-tetrahydrofolate + glycine + H2O = (6S)-5,6,7,8-tetrahydrofolate + L-serine</text>
        <dbReference type="Rhea" id="RHEA:15481"/>
        <dbReference type="ChEBI" id="CHEBI:15377"/>
        <dbReference type="ChEBI" id="CHEBI:15636"/>
        <dbReference type="ChEBI" id="CHEBI:33384"/>
        <dbReference type="ChEBI" id="CHEBI:57305"/>
        <dbReference type="ChEBI" id="CHEBI:57453"/>
        <dbReference type="EC" id="2.1.2.1"/>
    </reaction>
</comment>
<dbReference type="EC" id="2.1.2.1" evidence="5"/>
<dbReference type="GO" id="GO:0019264">
    <property type="term" value="P:glycine biosynthetic process from serine"/>
    <property type="evidence" value="ECO:0007669"/>
    <property type="project" value="InterPro"/>
</dbReference>
<evidence type="ECO:0000256" key="7">
    <source>
        <dbReference type="PIRSR" id="PIRSR000412-50"/>
    </source>
</evidence>
<dbReference type="PIRSF" id="PIRSF000412">
    <property type="entry name" value="SHMT"/>
    <property type="match status" value="1"/>
</dbReference>
<dbReference type="CDD" id="cd00378">
    <property type="entry name" value="SHMT"/>
    <property type="match status" value="1"/>
</dbReference>
<name>A0A0D2SQK4_GOSRA</name>
<organism evidence="9 10">
    <name type="scientific">Gossypium raimondii</name>
    <name type="common">Peruvian cotton</name>
    <name type="synonym">Gossypium klotzschianum subsp. raimondii</name>
    <dbReference type="NCBI Taxonomy" id="29730"/>
    <lineage>
        <taxon>Eukaryota</taxon>
        <taxon>Viridiplantae</taxon>
        <taxon>Streptophyta</taxon>
        <taxon>Embryophyta</taxon>
        <taxon>Tracheophyta</taxon>
        <taxon>Spermatophyta</taxon>
        <taxon>Magnoliopsida</taxon>
        <taxon>eudicotyledons</taxon>
        <taxon>Gunneridae</taxon>
        <taxon>Pentapetalae</taxon>
        <taxon>rosids</taxon>
        <taxon>malvids</taxon>
        <taxon>Malvales</taxon>
        <taxon>Malvaceae</taxon>
        <taxon>Malvoideae</taxon>
        <taxon>Gossypium</taxon>
    </lineage>
</organism>
<dbReference type="PANTHER" id="PTHR11680:SF63">
    <property type="entry name" value="SERINE HYDROXYMETHYLTRANSFERASE 3, CHLOROPLASTIC"/>
    <property type="match status" value="1"/>
</dbReference>
<keyword evidence="6 7" id="KW-0663">Pyridoxal phosphate</keyword>
<dbReference type="Pfam" id="PF00464">
    <property type="entry name" value="SHMT"/>
    <property type="match status" value="2"/>
</dbReference>
<dbReference type="InterPro" id="IPR015422">
    <property type="entry name" value="PyrdxlP-dep_Trfase_small"/>
</dbReference>
<dbReference type="AlphaFoldDB" id="A0A0D2SQK4"/>
<dbReference type="GO" id="GO:0004372">
    <property type="term" value="F:glycine hydroxymethyltransferase activity"/>
    <property type="evidence" value="ECO:0007669"/>
    <property type="project" value="UniProtKB-EC"/>
</dbReference>
<dbReference type="GO" id="GO:0030170">
    <property type="term" value="F:pyridoxal phosphate binding"/>
    <property type="evidence" value="ECO:0007669"/>
    <property type="project" value="InterPro"/>
</dbReference>
<evidence type="ECO:0000256" key="6">
    <source>
        <dbReference type="ARBA" id="ARBA00022898"/>
    </source>
</evidence>
<dbReference type="InterPro" id="IPR049943">
    <property type="entry name" value="Ser_HO-MeTrfase-like"/>
</dbReference>
<evidence type="ECO:0000313" key="9">
    <source>
        <dbReference type="EMBL" id="KJB65593.1"/>
    </source>
</evidence>
<dbReference type="GO" id="GO:0005739">
    <property type="term" value="C:mitochondrion"/>
    <property type="evidence" value="ECO:0007669"/>
    <property type="project" value="TreeGrafter"/>
</dbReference>
<evidence type="ECO:0000256" key="3">
    <source>
        <dbReference type="ARBA" id="ARBA00004777"/>
    </source>
</evidence>
<evidence type="ECO:0000256" key="4">
    <source>
        <dbReference type="ARBA" id="ARBA00006376"/>
    </source>
</evidence>
<dbReference type="InterPro" id="IPR001085">
    <property type="entry name" value="Ser_HO-MeTrfase"/>
</dbReference>
<dbReference type="UniPathway" id="UPA00193"/>